<name>A0A8T0PFL1_PANVG</name>
<comment type="caution">
    <text evidence="2">The sequence shown here is derived from an EMBL/GenBank/DDBJ whole genome shotgun (WGS) entry which is preliminary data.</text>
</comment>
<sequence>MDKVEEIEQLLRQCLHHDEEAYQLHRAEAFEWFERVLRKADISKDRVKFAIRKVTEGDFESYDADLVVMPDPTTPGSTGLSVKAVSTTATACAQLAAYRMVKKVLAQYWESKFRDISYRLLPRAVLPGEDPDVTCLETFSAPVQEGRGGGALVHTAGLYLLSTDRLLEDVVEENRQLDSISRGQARLIPRLERENRNMAFAQTHLVSMLRQVRESELQTYKMMDARDKAEEKLRRSEAERRKMAKKMEDLYRIIADRKILETTVSDKVTELETRQRENQDNLTQLLRTVAYYRDKADRLEQTWRLTDAVRVCELQELQDQLPEGSRTKIRKENFEPIPTDLHLHRCSYESCRQRSRPRRFYRV</sequence>
<organism evidence="2 3">
    <name type="scientific">Panicum virgatum</name>
    <name type="common">Blackwell switchgrass</name>
    <dbReference type="NCBI Taxonomy" id="38727"/>
    <lineage>
        <taxon>Eukaryota</taxon>
        <taxon>Viridiplantae</taxon>
        <taxon>Streptophyta</taxon>
        <taxon>Embryophyta</taxon>
        <taxon>Tracheophyta</taxon>
        <taxon>Spermatophyta</taxon>
        <taxon>Magnoliopsida</taxon>
        <taxon>Liliopsida</taxon>
        <taxon>Poales</taxon>
        <taxon>Poaceae</taxon>
        <taxon>PACMAD clade</taxon>
        <taxon>Panicoideae</taxon>
        <taxon>Panicodae</taxon>
        <taxon>Paniceae</taxon>
        <taxon>Panicinae</taxon>
        <taxon>Panicum</taxon>
        <taxon>Panicum sect. Hiantes</taxon>
    </lineage>
</organism>
<feature type="coiled-coil region" evidence="1">
    <location>
        <begin position="226"/>
        <end position="253"/>
    </location>
</feature>
<dbReference type="AlphaFoldDB" id="A0A8T0PFL1"/>
<protein>
    <submittedName>
        <fullName evidence="2">Uncharacterized protein</fullName>
    </submittedName>
</protein>
<evidence type="ECO:0000256" key="1">
    <source>
        <dbReference type="SAM" id="Coils"/>
    </source>
</evidence>
<dbReference type="EMBL" id="CM029051">
    <property type="protein sequence ID" value="KAG2560911.1"/>
    <property type="molecule type" value="Genomic_DNA"/>
</dbReference>
<keyword evidence="3" id="KW-1185">Reference proteome</keyword>
<accession>A0A8T0PFL1</accession>
<evidence type="ECO:0000313" key="2">
    <source>
        <dbReference type="EMBL" id="KAG2560911.1"/>
    </source>
</evidence>
<keyword evidence="1" id="KW-0175">Coiled coil</keyword>
<dbReference type="Proteomes" id="UP000823388">
    <property type="component" value="Chromosome 8K"/>
</dbReference>
<gene>
    <name evidence="2" type="ORF">PVAP13_8KG398600</name>
</gene>
<evidence type="ECO:0000313" key="3">
    <source>
        <dbReference type="Proteomes" id="UP000823388"/>
    </source>
</evidence>
<proteinExistence type="predicted"/>
<reference evidence="2" key="1">
    <citation type="submission" date="2020-05" db="EMBL/GenBank/DDBJ databases">
        <title>WGS assembly of Panicum virgatum.</title>
        <authorList>
            <person name="Lovell J.T."/>
            <person name="Jenkins J."/>
            <person name="Shu S."/>
            <person name="Juenger T.E."/>
            <person name="Schmutz J."/>
        </authorList>
    </citation>
    <scope>NUCLEOTIDE SEQUENCE</scope>
    <source>
        <strain evidence="2">AP13</strain>
    </source>
</reference>